<dbReference type="Proteomes" id="UP000199630">
    <property type="component" value="Unassembled WGS sequence"/>
</dbReference>
<dbReference type="RefSeq" id="WP_090059750.1">
    <property type="nucleotide sequence ID" value="NZ_FORH01000002.1"/>
</dbReference>
<sequence>MGRQHRTKTLFLTPRQPIAARLGLVLFLTLLLTSFSFSFSLIPAHAASLRADNPLARNFAYCAGRLSAEAQDHQDRELLALKSAMQELLSAVIAPEAAPAYEELRIAGHVAQSQLLAAARFSFDEDEAARARELAADHLRQCRAMLLGQ</sequence>
<reference evidence="2" key="1">
    <citation type="submission" date="2016-10" db="EMBL/GenBank/DDBJ databases">
        <authorList>
            <person name="Varghese N."/>
            <person name="Submissions S."/>
        </authorList>
    </citation>
    <scope>NUCLEOTIDE SEQUENCE [LARGE SCALE GENOMIC DNA]</scope>
    <source>
        <strain evidence="2">DSM 26471</strain>
    </source>
</reference>
<dbReference type="EMBL" id="FORH01000002">
    <property type="protein sequence ID" value="SFJ17334.1"/>
    <property type="molecule type" value="Genomic_DNA"/>
</dbReference>
<protein>
    <submittedName>
        <fullName evidence="1">Uncharacterized protein</fullName>
    </submittedName>
</protein>
<name>A0A1I3P6Z8_9RHOB</name>
<keyword evidence="2" id="KW-1185">Reference proteome</keyword>
<proteinExistence type="predicted"/>
<evidence type="ECO:0000313" key="1">
    <source>
        <dbReference type="EMBL" id="SFJ17334.1"/>
    </source>
</evidence>
<organism evidence="1 2">
    <name type="scientific">Celeribacter neptunius</name>
    <dbReference type="NCBI Taxonomy" id="588602"/>
    <lineage>
        <taxon>Bacteria</taxon>
        <taxon>Pseudomonadati</taxon>
        <taxon>Pseudomonadota</taxon>
        <taxon>Alphaproteobacteria</taxon>
        <taxon>Rhodobacterales</taxon>
        <taxon>Roseobacteraceae</taxon>
        <taxon>Celeribacter</taxon>
    </lineage>
</organism>
<gene>
    <name evidence="1" type="ORF">SAMN04487991_1585</name>
</gene>
<dbReference type="AlphaFoldDB" id="A0A1I3P6Z8"/>
<evidence type="ECO:0000313" key="2">
    <source>
        <dbReference type="Proteomes" id="UP000199630"/>
    </source>
</evidence>
<accession>A0A1I3P6Z8</accession>